<evidence type="ECO:0000313" key="2">
    <source>
        <dbReference type="Proteomes" id="UP001221189"/>
    </source>
</evidence>
<sequence>MNDVVSIEQEATLLGGLYAAAGFRPVAKAPPEFIRAFRKFKGAPRTADYFETKWLGLRLNALKRGFVVDITVTPETLKTITGERCPVSLQGFVFKGTDPCNPSVDRLYNEGTYALSNLCVLTQRVNRAKGSKSFLEAASIASTGEPFEGLLPIEWARLATLMYGAWDAYNGQRDKYLMPLATYPTRHIFTSTSQLVQVLLLLACLKSDWLSHSAMWLYATRTSGQVEGLLLSFLTRLRSVASEEDYAPNAWLDAEVFNGFETWYKACEPAIKSVLESRRSMFQDAVDVDAMLESWAVDAS</sequence>
<organism evidence="1 2">
    <name type="scientific">Roseateles albus</name>
    <dbReference type="NCBI Taxonomy" id="2987525"/>
    <lineage>
        <taxon>Bacteria</taxon>
        <taxon>Pseudomonadati</taxon>
        <taxon>Pseudomonadota</taxon>
        <taxon>Betaproteobacteria</taxon>
        <taxon>Burkholderiales</taxon>
        <taxon>Sphaerotilaceae</taxon>
        <taxon>Roseateles</taxon>
    </lineage>
</organism>
<protein>
    <submittedName>
        <fullName evidence="1">Uncharacterized protein</fullName>
    </submittedName>
</protein>
<name>A0ABT5KCX5_9BURK</name>
<keyword evidence="2" id="KW-1185">Reference proteome</keyword>
<reference evidence="1 2" key="1">
    <citation type="submission" date="2022-10" db="EMBL/GenBank/DDBJ databases">
        <title>Paucibacter sp. hw1 Genome sequencing.</title>
        <authorList>
            <person name="Park S."/>
        </authorList>
    </citation>
    <scope>NUCLEOTIDE SEQUENCE [LARGE SCALE GENOMIC DNA]</scope>
    <source>
        <strain evidence="2">hw1</strain>
    </source>
</reference>
<proteinExistence type="predicted"/>
<gene>
    <name evidence="1" type="ORF">PRZ03_09380</name>
</gene>
<dbReference type="Proteomes" id="UP001221189">
    <property type="component" value="Unassembled WGS sequence"/>
</dbReference>
<accession>A0ABT5KCX5</accession>
<dbReference type="EMBL" id="JAQQXT010000004">
    <property type="protein sequence ID" value="MDC8771778.1"/>
    <property type="molecule type" value="Genomic_DNA"/>
</dbReference>
<evidence type="ECO:0000313" key="1">
    <source>
        <dbReference type="EMBL" id="MDC8771778.1"/>
    </source>
</evidence>
<dbReference type="RefSeq" id="WP_273600061.1">
    <property type="nucleotide sequence ID" value="NZ_JAQQXT010000004.1"/>
</dbReference>
<comment type="caution">
    <text evidence="1">The sequence shown here is derived from an EMBL/GenBank/DDBJ whole genome shotgun (WGS) entry which is preliminary data.</text>
</comment>